<keyword evidence="4" id="KW-1185">Reference proteome</keyword>
<dbReference type="PANTHER" id="PTHR16301:SF20">
    <property type="entry name" value="IMPACT FAMILY MEMBER YIGZ"/>
    <property type="match status" value="1"/>
</dbReference>
<reference evidence="3" key="1">
    <citation type="submission" date="2023-07" db="EMBL/GenBank/DDBJ databases">
        <title>Genomic Encyclopedia of Type Strains, Phase IV (KMG-IV): sequencing the most valuable type-strain genomes for metagenomic binning, comparative biology and taxonomic classification.</title>
        <authorList>
            <person name="Goeker M."/>
        </authorList>
    </citation>
    <scope>NUCLEOTIDE SEQUENCE [LARGE SCALE GENOMIC DNA]</scope>
    <source>
        <strain evidence="3">DSM 22019</strain>
    </source>
</reference>
<dbReference type="InterPro" id="IPR020568">
    <property type="entry name" value="Ribosomal_Su5_D2-typ_SF"/>
</dbReference>
<dbReference type="PANTHER" id="PTHR16301">
    <property type="entry name" value="IMPACT-RELATED"/>
    <property type="match status" value="1"/>
</dbReference>
<evidence type="ECO:0000313" key="4">
    <source>
        <dbReference type="Proteomes" id="UP001236620"/>
    </source>
</evidence>
<accession>A0ABU0NEV5</accession>
<dbReference type="InterPro" id="IPR001498">
    <property type="entry name" value="Impact_N"/>
</dbReference>
<name>A0ABU0NEV5_9MOLU</name>
<sequence length="191" mass="22072">MKTIDSKVYTNQIIIKNSKFITIMSKVNSKQDLESFLDKYRQLDATHNCYAYRIYDEKVIGGYNDDGEPSSTAGKPIFNVLEKNNLFNVVILVIRYYGGIKLGAGPLTRAYSNCASEIVKLADIIETKKYYVYKIQFNITEIKQVNNWINKNKIEIINKEFNEKVVYLIQSEVEINNSNLFEILEKSVVNK</sequence>
<dbReference type="InterPro" id="IPR036956">
    <property type="entry name" value="Impact_N_sf"/>
</dbReference>
<comment type="similarity">
    <text evidence="1">Belongs to the IMPACT family.</text>
</comment>
<dbReference type="Pfam" id="PF01205">
    <property type="entry name" value="Impact_N"/>
    <property type="match status" value="1"/>
</dbReference>
<evidence type="ECO:0000256" key="1">
    <source>
        <dbReference type="ARBA" id="ARBA00007665"/>
    </source>
</evidence>
<dbReference type="EMBL" id="JAUSWP010000006">
    <property type="protein sequence ID" value="MDQ0567969.1"/>
    <property type="molecule type" value="Genomic_DNA"/>
</dbReference>
<comment type="caution">
    <text evidence="3">The sequence shown here is derived from an EMBL/GenBank/DDBJ whole genome shotgun (WGS) entry which is preliminary data.</text>
</comment>
<proteinExistence type="inferred from homology"/>
<gene>
    <name evidence="3" type="ORF">J2Z63_000617</name>
</gene>
<dbReference type="Proteomes" id="UP001236620">
    <property type="component" value="Unassembled WGS sequence"/>
</dbReference>
<dbReference type="Gene3D" id="3.30.230.30">
    <property type="entry name" value="Impact, N-terminal domain"/>
    <property type="match status" value="1"/>
</dbReference>
<organism evidence="3 4">
    <name type="scientific">Mycoplasma yeatsii</name>
    <dbReference type="NCBI Taxonomy" id="51365"/>
    <lineage>
        <taxon>Bacteria</taxon>
        <taxon>Bacillati</taxon>
        <taxon>Mycoplasmatota</taxon>
        <taxon>Mollicutes</taxon>
        <taxon>Mycoplasmataceae</taxon>
        <taxon>Mycoplasma</taxon>
    </lineage>
</organism>
<dbReference type="SUPFAM" id="SSF54211">
    <property type="entry name" value="Ribosomal protein S5 domain 2-like"/>
    <property type="match status" value="1"/>
</dbReference>
<feature type="domain" description="Impact N-terminal" evidence="2">
    <location>
        <begin position="16"/>
        <end position="118"/>
    </location>
</feature>
<dbReference type="InterPro" id="IPR023582">
    <property type="entry name" value="Impact"/>
</dbReference>
<protein>
    <submittedName>
        <fullName evidence="3">YigZ family protein</fullName>
    </submittedName>
</protein>
<evidence type="ECO:0000259" key="2">
    <source>
        <dbReference type="Pfam" id="PF01205"/>
    </source>
</evidence>
<dbReference type="RefSeq" id="WP_307445169.1">
    <property type="nucleotide sequence ID" value="NZ_JAUSWP010000006.1"/>
</dbReference>
<evidence type="ECO:0000313" key="3">
    <source>
        <dbReference type="EMBL" id="MDQ0567969.1"/>
    </source>
</evidence>